<dbReference type="Gene3D" id="2.40.33.20">
    <property type="entry name" value="PK beta-barrel domain-like"/>
    <property type="match status" value="1"/>
</dbReference>
<feature type="domain" description="MOSC" evidence="1">
    <location>
        <begin position="21"/>
        <end position="170"/>
    </location>
</feature>
<reference evidence="3" key="1">
    <citation type="submission" date="2023-07" db="EMBL/GenBank/DDBJ databases">
        <title>Genome sequencing of Purple Non-Sulfur Bacteria from various extreme environments.</title>
        <authorList>
            <person name="Mayer M."/>
        </authorList>
    </citation>
    <scope>NUCLEOTIDE SEQUENCE [LARGE SCALE GENOMIC DNA]</scope>
    <source>
        <strain evidence="3">DSM 17935</strain>
    </source>
</reference>
<protein>
    <submittedName>
        <fullName evidence="2">MOSC domain-containing protein YiiM</fullName>
    </submittedName>
</protein>
<dbReference type="Proteomes" id="UP001209755">
    <property type="component" value="Unassembled WGS sequence"/>
</dbReference>
<dbReference type="PANTHER" id="PTHR36930">
    <property type="entry name" value="METAL-SULFUR CLUSTER BIOSYNTHESIS PROTEINS YUAD-RELATED"/>
    <property type="match status" value="1"/>
</dbReference>
<dbReference type="SUPFAM" id="SSF50800">
    <property type="entry name" value="PK beta-barrel domain-like"/>
    <property type="match status" value="1"/>
</dbReference>
<dbReference type="InterPro" id="IPR052716">
    <property type="entry name" value="MOSC_domain"/>
</dbReference>
<dbReference type="InterPro" id="IPR011037">
    <property type="entry name" value="Pyrv_Knase-like_insert_dom_sf"/>
</dbReference>
<gene>
    <name evidence="2" type="ORF">M2319_004422</name>
</gene>
<dbReference type="EMBL" id="JAOQNS010000018">
    <property type="protein sequence ID" value="MCW2310057.1"/>
    <property type="molecule type" value="Genomic_DNA"/>
</dbReference>
<evidence type="ECO:0000259" key="1">
    <source>
        <dbReference type="PROSITE" id="PS51340"/>
    </source>
</evidence>
<evidence type="ECO:0000313" key="2">
    <source>
        <dbReference type="EMBL" id="MCW2310057.1"/>
    </source>
</evidence>
<evidence type="ECO:0000313" key="3">
    <source>
        <dbReference type="Proteomes" id="UP001209755"/>
    </source>
</evidence>
<proteinExistence type="predicted"/>
<dbReference type="PANTHER" id="PTHR36930:SF1">
    <property type="entry name" value="MOSC DOMAIN-CONTAINING PROTEIN"/>
    <property type="match status" value="1"/>
</dbReference>
<sequence length="182" mass="18766">MTGEGKVIAVALSAGHDFSKELQPEIALVAGMGVAGDPHAGVTVKHRSRVRKDPTQPNLRQVHLIHAELFAELAEKGFDVGPADLGENITTAGLDLLALPRGTRLAIGAEAVVAITGLRNPCAQIDGFRKGLLRAVIGRDGAGRPVLKAGVMGIVLAGGAVRPGDAVAVTLPPKPHIALERV</sequence>
<dbReference type="RefSeq" id="WP_264603634.1">
    <property type="nucleotide sequence ID" value="NZ_JAOQNS010000018.1"/>
</dbReference>
<organism evidence="2 3">
    <name type="scientific">Rhodobium gokarnense</name>
    <dbReference type="NCBI Taxonomy" id="364296"/>
    <lineage>
        <taxon>Bacteria</taxon>
        <taxon>Pseudomonadati</taxon>
        <taxon>Pseudomonadota</taxon>
        <taxon>Alphaproteobacteria</taxon>
        <taxon>Hyphomicrobiales</taxon>
        <taxon>Rhodobiaceae</taxon>
        <taxon>Rhodobium</taxon>
    </lineage>
</organism>
<dbReference type="InterPro" id="IPR005302">
    <property type="entry name" value="MoCF_Sase_C"/>
</dbReference>
<accession>A0ABT3HI30</accession>
<dbReference type="PROSITE" id="PS51340">
    <property type="entry name" value="MOSC"/>
    <property type="match status" value="1"/>
</dbReference>
<keyword evidence="3" id="KW-1185">Reference proteome</keyword>
<dbReference type="Pfam" id="PF03473">
    <property type="entry name" value="MOSC"/>
    <property type="match status" value="1"/>
</dbReference>
<name>A0ABT3HI30_9HYPH</name>
<comment type="caution">
    <text evidence="2">The sequence shown here is derived from an EMBL/GenBank/DDBJ whole genome shotgun (WGS) entry which is preliminary data.</text>
</comment>